<dbReference type="InterPro" id="IPR027417">
    <property type="entry name" value="P-loop_NTPase"/>
</dbReference>
<feature type="domain" description="ABC transporter" evidence="6">
    <location>
        <begin position="11"/>
        <end position="261"/>
    </location>
</feature>
<keyword evidence="8" id="KW-1185">Reference proteome</keyword>
<dbReference type="PANTHER" id="PTHR43776:SF7">
    <property type="entry name" value="D,D-DIPEPTIDE TRANSPORT ATP-BINDING PROTEIN DDPF-RELATED"/>
    <property type="match status" value="1"/>
</dbReference>
<comment type="similarity">
    <text evidence="2">Belongs to the ABC transporter superfamily.</text>
</comment>
<keyword evidence="5 7" id="KW-0067">ATP-binding</keyword>
<evidence type="ECO:0000256" key="5">
    <source>
        <dbReference type="ARBA" id="ARBA00022840"/>
    </source>
</evidence>
<dbReference type="Proteomes" id="UP001597371">
    <property type="component" value="Unassembled WGS sequence"/>
</dbReference>
<dbReference type="Pfam" id="PF08352">
    <property type="entry name" value="oligo_HPY"/>
    <property type="match status" value="1"/>
</dbReference>
<feature type="domain" description="ABC transporter" evidence="6">
    <location>
        <begin position="297"/>
        <end position="534"/>
    </location>
</feature>
<proteinExistence type="inferred from homology"/>
<dbReference type="NCBIfam" id="NF008453">
    <property type="entry name" value="PRK11308.1"/>
    <property type="match status" value="2"/>
</dbReference>
<dbReference type="SUPFAM" id="SSF52540">
    <property type="entry name" value="P-loop containing nucleoside triphosphate hydrolases"/>
    <property type="match status" value="2"/>
</dbReference>
<reference evidence="8" key="1">
    <citation type="journal article" date="2019" name="Int. J. Syst. Evol. Microbiol.">
        <title>The Global Catalogue of Microorganisms (GCM) 10K type strain sequencing project: providing services to taxonomists for standard genome sequencing and annotation.</title>
        <authorList>
            <consortium name="The Broad Institute Genomics Platform"/>
            <consortium name="The Broad Institute Genome Sequencing Center for Infectious Disease"/>
            <person name="Wu L."/>
            <person name="Ma J."/>
        </authorList>
    </citation>
    <scope>NUCLEOTIDE SEQUENCE [LARGE SCALE GENOMIC DNA]</scope>
    <source>
        <strain evidence="8">ZS-35-S2</strain>
    </source>
</reference>
<dbReference type="InterPro" id="IPR050319">
    <property type="entry name" value="ABC_transp_ATP-bind"/>
</dbReference>
<dbReference type="GO" id="GO:0005524">
    <property type="term" value="F:ATP binding"/>
    <property type="evidence" value="ECO:0007669"/>
    <property type="project" value="UniProtKB-KW"/>
</dbReference>
<dbReference type="PROSITE" id="PS00211">
    <property type="entry name" value="ABC_TRANSPORTER_1"/>
    <property type="match status" value="1"/>
</dbReference>
<comment type="caution">
    <text evidence="7">The sequence shown here is derived from an EMBL/GenBank/DDBJ whole genome shotgun (WGS) entry which is preliminary data.</text>
</comment>
<dbReference type="InterPro" id="IPR003593">
    <property type="entry name" value="AAA+_ATPase"/>
</dbReference>
<dbReference type="RefSeq" id="WP_209738523.1">
    <property type="nucleotide sequence ID" value="NZ_CP072611.1"/>
</dbReference>
<dbReference type="PROSITE" id="PS50893">
    <property type="entry name" value="ABC_TRANSPORTER_2"/>
    <property type="match status" value="2"/>
</dbReference>
<dbReference type="PANTHER" id="PTHR43776">
    <property type="entry name" value="TRANSPORT ATP-BINDING PROTEIN"/>
    <property type="match status" value="1"/>
</dbReference>
<dbReference type="InterPro" id="IPR013563">
    <property type="entry name" value="Oligopep_ABC_C"/>
</dbReference>
<evidence type="ECO:0000256" key="3">
    <source>
        <dbReference type="ARBA" id="ARBA00022448"/>
    </source>
</evidence>
<evidence type="ECO:0000256" key="1">
    <source>
        <dbReference type="ARBA" id="ARBA00004417"/>
    </source>
</evidence>
<evidence type="ECO:0000256" key="4">
    <source>
        <dbReference type="ARBA" id="ARBA00022741"/>
    </source>
</evidence>
<accession>A0ABW5CJV2</accession>
<dbReference type="SMART" id="SM00382">
    <property type="entry name" value="AAA"/>
    <property type="match status" value="2"/>
</dbReference>
<evidence type="ECO:0000313" key="7">
    <source>
        <dbReference type="EMBL" id="MFD2237569.1"/>
    </source>
</evidence>
<keyword evidence="3" id="KW-0813">Transport</keyword>
<keyword evidence="4" id="KW-0547">Nucleotide-binding</keyword>
<protein>
    <submittedName>
        <fullName evidence="7">Dipeptide ABC transporter ATP-binding protein</fullName>
    </submittedName>
</protein>
<evidence type="ECO:0000259" key="6">
    <source>
        <dbReference type="PROSITE" id="PS50893"/>
    </source>
</evidence>
<organism evidence="7 8">
    <name type="scientific">Aureimonas populi</name>
    <dbReference type="NCBI Taxonomy" id="1701758"/>
    <lineage>
        <taxon>Bacteria</taxon>
        <taxon>Pseudomonadati</taxon>
        <taxon>Pseudomonadota</taxon>
        <taxon>Alphaproteobacteria</taxon>
        <taxon>Hyphomicrobiales</taxon>
        <taxon>Aurantimonadaceae</taxon>
        <taxon>Aureimonas</taxon>
    </lineage>
</organism>
<gene>
    <name evidence="7" type="ORF">ACFSKQ_08835</name>
</gene>
<evidence type="ECO:0000256" key="2">
    <source>
        <dbReference type="ARBA" id="ARBA00005417"/>
    </source>
</evidence>
<dbReference type="EMBL" id="JBHUIJ010000010">
    <property type="protein sequence ID" value="MFD2237569.1"/>
    <property type="molecule type" value="Genomic_DNA"/>
</dbReference>
<comment type="subcellular location">
    <subcellularLocation>
        <location evidence="1">Cell inner membrane</location>
        <topology evidence="1">Peripheral membrane protein</topology>
    </subcellularLocation>
</comment>
<name>A0ABW5CJV2_9HYPH</name>
<dbReference type="CDD" id="cd03257">
    <property type="entry name" value="ABC_NikE_OppD_transporters"/>
    <property type="match status" value="2"/>
</dbReference>
<dbReference type="InterPro" id="IPR017871">
    <property type="entry name" value="ABC_transporter-like_CS"/>
</dbReference>
<dbReference type="InterPro" id="IPR003439">
    <property type="entry name" value="ABC_transporter-like_ATP-bd"/>
</dbReference>
<dbReference type="Pfam" id="PF00005">
    <property type="entry name" value="ABC_tran"/>
    <property type="match status" value="2"/>
</dbReference>
<evidence type="ECO:0000313" key="8">
    <source>
        <dbReference type="Proteomes" id="UP001597371"/>
    </source>
</evidence>
<dbReference type="NCBIfam" id="NF007739">
    <property type="entry name" value="PRK10419.1"/>
    <property type="match status" value="2"/>
</dbReference>
<dbReference type="Gene3D" id="3.40.50.300">
    <property type="entry name" value="P-loop containing nucleotide triphosphate hydrolases"/>
    <property type="match status" value="2"/>
</dbReference>
<sequence>MTASTQLRPVLEVTDYSLAYDTDEGRLEALKSVSLSIRRGETHALVGESGSGKSTLAFAIMRYLAPNAVDLGGAILLSGEDMIGSTPAELDALRGRRVAMVFQDPGSALNPSIRLGEQLAEVLVRHRRMSREEAWREGEQALARTGISDPKAMMRRYPHEASGGEKQRVVIATAFACNPELIIFDEPTTALDILIANQILELFLKLREETGVAALYISHDLGLVARVADKVSVIHRGRIVESGPVHEVFRKPRDAYTRRLIEAVPKPDERITVSTPEAGGALFSAERIGVQYGRPGWLTRMLDRSAAAHPGASDVSFDIRAGELLGIVGESGSGKSTIAKAATGLVDFEGSFHFEGRDFKGSAAFDRAYRRNVQIVFQHPDASLNPRQTIGGILSRPLLLYGIVPRRAVAGRVRELLEMVRLPADHAGRYPHQLSGGEKQRVAIARAFAAEPKLVICDEITAALDVSVQATVARLLVDLQRDFGAACLFITHDLNLVRQLAHRIAVMQRGRLVDLFGVEEAMSADRHPYTRALLGAVPAPARIEEGFAA</sequence>